<dbReference type="GO" id="GO:0008194">
    <property type="term" value="F:UDP-glycosyltransferase activity"/>
    <property type="evidence" value="ECO:0007669"/>
    <property type="project" value="InterPro"/>
</dbReference>
<feature type="signal peptide" evidence="5">
    <location>
        <begin position="1"/>
        <end position="20"/>
    </location>
</feature>
<dbReference type="AlphaFoldDB" id="A0AA38HRB6"/>
<keyword evidence="5" id="KW-0732">Signal</keyword>
<evidence type="ECO:0000313" key="6">
    <source>
        <dbReference type="EMBL" id="KAJ3642498.1"/>
    </source>
</evidence>
<evidence type="ECO:0008006" key="8">
    <source>
        <dbReference type="Google" id="ProtNLM"/>
    </source>
</evidence>
<keyword evidence="4" id="KW-0472">Membrane</keyword>
<dbReference type="Proteomes" id="UP001168821">
    <property type="component" value="Unassembled WGS sequence"/>
</dbReference>
<gene>
    <name evidence="6" type="ORF">Zmor_025269</name>
</gene>
<feature type="transmembrane region" description="Helical" evidence="4">
    <location>
        <begin position="474"/>
        <end position="501"/>
    </location>
</feature>
<feature type="chain" id="PRO_5041232527" description="UDP-glucuronosyltransferase" evidence="5">
    <location>
        <begin position="21"/>
        <end position="520"/>
    </location>
</feature>
<protein>
    <recommendedName>
        <fullName evidence="8">UDP-glucuronosyltransferase</fullName>
    </recommendedName>
</protein>
<name>A0AA38HRB6_9CUCU</name>
<dbReference type="Pfam" id="PF00201">
    <property type="entry name" value="UDPGT"/>
    <property type="match status" value="1"/>
</dbReference>
<dbReference type="CDD" id="cd03784">
    <property type="entry name" value="GT1_Gtf-like"/>
    <property type="match status" value="1"/>
</dbReference>
<evidence type="ECO:0000256" key="2">
    <source>
        <dbReference type="ARBA" id="ARBA00022676"/>
    </source>
</evidence>
<dbReference type="SUPFAM" id="SSF53756">
    <property type="entry name" value="UDP-Glycosyltransferase/glycogen phosphorylase"/>
    <property type="match status" value="1"/>
</dbReference>
<comment type="similarity">
    <text evidence="1">Belongs to the UDP-glycosyltransferase family.</text>
</comment>
<accession>A0AA38HRB6</accession>
<reference evidence="6" key="1">
    <citation type="journal article" date="2023" name="G3 (Bethesda)">
        <title>Whole genome assemblies of Zophobas morio and Tenebrio molitor.</title>
        <authorList>
            <person name="Kaur S."/>
            <person name="Stinson S.A."/>
            <person name="diCenzo G.C."/>
        </authorList>
    </citation>
    <scope>NUCLEOTIDE SEQUENCE</scope>
    <source>
        <strain evidence="6">QUZm001</strain>
    </source>
</reference>
<dbReference type="Gene3D" id="3.40.50.2000">
    <property type="entry name" value="Glycogen Phosphorylase B"/>
    <property type="match status" value="2"/>
</dbReference>
<keyword evidence="4" id="KW-0812">Transmembrane</keyword>
<keyword evidence="7" id="KW-1185">Reference proteome</keyword>
<evidence type="ECO:0000256" key="1">
    <source>
        <dbReference type="ARBA" id="ARBA00009995"/>
    </source>
</evidence>
<dbReference type="PANTHER" id="PTHR48043:SF159">
    <property type="entry name" value="EG:EG0003.4 PROTEIN-RELATED"/>
    <property type="match status" value="1"/>
</dbReference>
<dbReference type="InterPro" id="IPR002213">
    <property type="entry name" value="UDP_glucos_trans"/>
</dbReference>
<evidence type="ECO:0000256" key="5">
    <source>
        <dbReference type="SAM" id="SignalP"/>
    </source>
</evidence>
<comment type="caution">
    <text evidence="6">The sequence shown here is derived from an EMBL/GenBank/DDBJ whole genome shotgun (WGS) entry which is preliminary data.</text>
</comment>
<sequence length="520" mass="59043">MANPTLAGLLLLTLICTTNSARILGIYPLPGHSHYHLARALFRELAERGHDVTVINAFGEKDPPKIGKYRDILLPGLFDQEPKDPKREWNMFKREGLNPFVGAYVVATMATKFIGHILNHTNVQNLLHSDEKFDVVIVDNFLSDPFKAFATHFDAPLIAVSPVWQNMWINALAGNPSPSSYVPNVLATYYHPMSFCDRLTNSLLDVFNYLLYYFYVFPQHNAFVKQYVPRGGDLNDILYNTSLFLINGHPSLNQPLPFVPNMIEVGGLHMKPPNKLPKDLQEFFDDAKQGVVYFSMGSNLKGVQFPPEKRQEFIKAFSKLKQKVLWKWEGDELPDQPSNVKIIKWAPQSDIFAHPNLKLFITHGGFVSSIESAYHGVPLLTIPIYGDQMQNAHFSVKNGYGRFLTYGEISEENLLENINAILDNPKYKENAKRRSDLFHDRPVSPLDTAVYWVEYVIKHRGAPHLRVAGVDLPWYQYLLLDVIAAIITIASLGLVVTCFITKKICQKVCSKRNNKKKKTA</sequence>
<evidence type="ECO:0000256" key="4">
    <source>
        <dbReference type="SAM" id="Phobius"/>
    </source>
</evidence>
<organism evidence="6 7">
    <name type="scientific">Zophobas morio</name>
    <dbReference type="NCBI Taxonomy" id="2755281"/>
    <lineage>
        <taxon>Eukaryota</taxon>
        <taxon>Metazoa</taxon>
        <taxon>Ecdysozoa</taxon>
        <taxon>Arthropoda</taxon>
        <taxon>Hexapoda</taxon>
        <taxon>Insecta</taxon>
        <taxon>Pterygota</taxon>
        <taxon>Neoptera</taxon>
        <taxon>Endopterygota</taxon>
        <taxon>Coleoptera</taxon>
        <taxon>Polyphaga</taxon>
        <taxon>Cucujiformia</taxon>
        <taxon>Tenebrionidae</taxon>
        <taxon>Zophobas</taxon>
    </lineage>
</organism>
<keyword evidence="4" id="KW-1133">Transmembrane helix</keyword>
<evidence type="ECO:0000313" key="7">
    <source>
        <dbReference type="Proteomes" id="UP001168821"/>
    </source>
</evidence>
<evidence type="ECO:0000256" key="3">
    <source>
        <dbReference type="ARBA" id="ARBA00022679"/>
    </source>
</evidence>
<keyword evidence="2" id="KW-0328">Glycosyltransferase</keyword>
<proteinExistence type="inferred from homology"/>
<keyword evidence="3" id="KW-0808">Transferase</keyword>
<dbReference type="InterPro" id="IPR050271">
    <property type="entry name" value="UDP-glycosyltransferase"/>
</dbReference>
<dbReference type="PANTHER" id="PTHR48043">
    <property type="entry name" value="EG:EG0003.4 PROTEIN-RELATED"/>
    <property type="match status" value="1"/>
</dbReference>
<dbReference type="EMBL" id="JALNTZ010000008">
    <property type="protein sequence ID" value="KAJ3642498.1"/>
    <property type="molecule type" value="Genomic_DNA"/>
</dbReference>
<dbReference type="FunFam" id="3.40.50.2000:FF:000050">
    <property type="entry name" value="UDP-glucuronosyltransferase"/>
    <property type="match status" value="1"/>
</dbReference>